<proteinExistence type="predicted"/>
<dbReference type="EMBL" id="CAJJDN010000006">
    <property type="protein sequence ID" value="CAD8052620.1"/>
    <property type="molecule type" value="Genomic_DNA"/>
</dbReference>
<gene>
    <name evidence="1" type="ORF">PSON_ATCC_30995.1.T0060547</name>
</gene>
<comment type="caution">
    <text evidence="1">The sequence shown here is derived from an EMBL/GenBank/DDBJ whole genome shotgun (WGS) entry which is preliminary data.</text>
</comment>
<organism evidence="1 2">
    <name type="scientific">Paramecium sonneborni</name>
    <dbReference type="NCBI Taxonomy" id="65129"/>
    <lineage>
        <taxon>Eukaryota</taxon>
        <taxon>Sar</taxon>
        <taxon>Alveolata</taxon>
        <taxon>Ciliophora</taxon>
        <taxon>Intramacronucleata</taxon>
        <taxon>Oligohymenophorea</taxon>
        <taxon>Peniculida</taxon>
        <taxon>Parameciidae</taxon>
        <taxon>Paramecium</taxon>
    </lineage>
</organism>
<evidence type="ECO:0000313" key="1">
    <source>
        <dbReference type="EMBL" id="CAD8052620.1"/>
    </source>
</evidence>
<name>A0A8S1KA76_9CILI</name>
<dbReference type="Proteomes" id="UP000692954">
    <property type="component" value="Unassembled WGS sequence"/>
</dbReference>
<dbReference type="OrthoDB" id="301147at2759"/>
<keyword evidence="2" id="KW-1185">Reference proteome</keyword>
<accession>A0A8S1KA76</accession>
<sequence>MSKNNNHTLNYGISQVIDSTKQSTYKVVANEQSSFQLNLTDIHKGTARKSSKSCRDNLSYAPHQNKFYGYCQFPNQKLNNKKLNESRMATLQQQSTISVEKVQTSSPKLKSGSIMNGKQLKVKNSEFLFQDNPYHLSGNIQDVIQNYEKSTIQSFVYRKGSSSVNRNKSQSKQKQERFVCKYINHRQIHSPPIKFINQFIINLDQQKLQNEQSNQTENLKVTLGTDRGRLTIQNDINDEKQSRSLSKSLYQTLDLSLQTDKLQTMLIKSLNTDINSRTILCDQNNHRVSEACSSFILQSNFSMNQQKSLITTKNQLENSSRLEKELELYPQIQQSQEKKKTKLYKTKIYTELELSKREKDFNTNYLI</sequence>
<protein>
    <submittedName>
        <fullName evidence="1">Uncharacterized protein</fullName>
    </submittedName>
</protein>
<dbReference type="AlphaFoldDB" id="A0A8S1KA76"/>
<reference evidence="1" key="1">
    <citation type="submission" date="2021-01" db="EMBL/GenBank/DDBJ databases">
        <authorList>
            <consortium name="Genoscope - CEA"/>
            <person name="William W."/>
        </authorList>
    </citation>
    <scope>NUCLEOTIDE SEQUENCE</scope>
</reference>
<evidence type="ECO:0000313" key="2">
    <source>
        <dbReference type="Proteomes" id="UP000692954"/>
    </source>
</evidence>